<dbReference type="AlphaFoldDB" id="A0A1I4GJV8"/>
<gene>
    <name evidence="2" type="ORF">SAMN05216302_10575</name>
</gene>
<keyword evidence="3" id="KW-1185">Reference proteome</keyword>
<dbReference type="Proteomes" id="UP000199533">
    <property type="component" value="Unassembled WGS sequence"/>
</dbReference>
<dbReference type="Pfam" id="PF05618">
    <property type="entry name" value="Zn_protease"/>
    <property type="match status" value="1"/>
</dbReference>
<protein>
    <submittedName>
        <fullName evidence="2">Uncharacterized conserved protein</fullName>
    </submittedName>
</protein>
<dbReference type="SUPFAM" id="SSF50630">
    <property type="entry name" value="Acid proteases"/>
    <property type="match status" value="1"/>
</dbReference>
<proteinExistence type="predicted"/>
<dbReference type="RefSeq" id="WP_211753495.1">
    <property type="nucleotide sequence ID" value="NZ_FOSP01000057.1"/>
</dbReference>
<sequence>MLKPQHDTVLAPKRENLFIQLFFNVIPVYMKEAINSQLPIIGWREWLALPDLKIPKIKAKVDTGARTSALHAFWIDAYSKNHQQWIRFAMHPIQNNIEKVVECDAQVKDRRIVADSGGHKQLRYVIETPVCLGIYIYVVELTLTQRDIMKFRMLLGRTAINNRFLVNPGASYLQGRL</sequence>
<evidence type="ECO:0000313" key="3">
    <source>
        <dbReference type="Proteomes" id="UP000199533"/>
    </source>
</evidence>
<dbReference type="Gene3D" id="2.40.70.10">
    <property type="entry name" value="Acid Proteases"/>
    <property type="match status" value="1"/>
</dbReference>
<dbReference type="EMBL" id="FOSP01000057">
    <property type="protein sequence ID" value="SFL30265.1"/>
    <property type="molecule type" value="Genomic_DNA"/>
</dbReference>
<organism evidence="2 3">
    <name type="scientific">Nitrosomonas aestuarii</name>
    <dbReference type="NCBI Taxonomy" id="52441"/>
    <lineage>
        <taxon>Bacteria</taxon>
        <taxon>Pseudomonadati</taxon>
        <taxon>Pseudomonadota</taxon>
        <taxon>Betaproteobacteria</taxon>
        <taxon>Nitrosomonadales</taxon>
        <taxon>Nitrosomonadaceae</taxon>
        <taxon>Nitrosomonas</taxon>
    </lineage>
</organism>
<accession>A0A1I4GJV8</accession>
<dbReference type="STRING" id="52441.SAMN05216302_10575"/>
<dbReference type="PANTHER" id="PTHR38037">
    <property type="entry name" value="ZN_PROTEASE DOMAIN-CONTAINING PROTEIN"/>
    <property type="match status" value="1"/>
</dbReference>
<dbReference type="InterPro" id="IPR021109">
    <property type="entry name" value="Peptidase_aspartic_dom_sf"/>
</dbReference>
<evidence type="ECO:0000259" key="1">
    <source>
        <dbReference type="Pfam" id="PF05618"/>
    </source>
</evidence>
<evidence type="ECO:0000313" key="2">
    <source>
        <dbReference type="EMBL" id="SFL30265.1"/>
    </source>
</evidence>
<feature type="domain" description="Retropepsin-like aspartic endopeptidase" evidence="1">
    <location>
        <begin position="40"/>
        <end position="176"/>
    </location>
</feature>
<dbReference type="PANTHER" id="PTHR38037:SF1">
    <property type="entry name" value="ATP-DEPENDENT ZINC PROTEASE DOMAIN-CONTAINING PROTEIN-RELATED"/>
    <property type="match status" value="1"/>
</dbReference>
<reference evidence="3" key="1">
    <citation type="submission" date="2016-10" db="EMBL/GenBank/DDBJ databases">
        <authorList>
            <person name="Varghese N."/>
            <person name="Submissions S."/>
        </authorList>
    </citation>
    <scope>NUCLEOTIDE SEQUENCE [LARGE SCALE GENOMIC DNA]</scope>
    <source>
        <strain evidence="3">Nm69</strain>
    </source>
</reference>
<name>A0A1I4GJV8_9PROT</name>
<dbReference type="InterPro" id="IPR008503">
    <property type="entry name" value="Asp_endopeptidase"/>
</dbReference>